<sequence length="134" mass="15049">MKKNLLLLVLIIMSSCSNNDAINSTKKSLQGKWNWIGSSGGFAGTTETPKSTNKVIQIEFSGSSYKKYIDGQLVFDYPFEIKTQKSIFGGERPMIVSTDPAIYFPAMSFEFEDNKLHLSEECYDCFGSGYVRIK</sequence>
<evidence type="ECO:0000313" key="3">
    <source>
        <dbReference type="Proteomes" id="UP000184028"/>
    </source>
</evidence>
<evidence type="ECO:0008006" key="4">
    <source>
        <dbReference type="Google" id="ProtNLM"/>
    </source>
</evidence>
<accession>A0A1M7I118</accession>
<protein>
    <recommendedName>
        <fullName evidence="4">Lipocalin-like domain-containing protein</fullName>
    </recommendedName>
</protein>
<keyword evidence="3" id="KW-1185">Reference proteome</keyword>
<keyword evidence="1" id="KW-0732">Signal</keyword>
<dbReference type="RefSeq" id="WP_068842798.1">
    <property type="nucleotide sequence ID" value="NZ_FRBT01000005.1"/>
</dbReference>
<dbReference type="STRING" id="946677.SAMN05444484_105213"/>
<gene>
    <name evidence="2" type="ORF">SAMN05444484_105213</name>
</gene>
<name>A0A1M7I118_9FLAO</name>
<dbReference type="PROSITE" id="PS51257">
    <property type="entry name" value="PROKAR_LIPOPROTEIN"/>
    <property type="match status" value="1"/>
</dbReference>
<evidence type="ECO:0000256" key="1">
    <source>
        <dbReference type="SAM" id="SignalP"/>
    </source>
</evidence>
<dbReference type="AlphaFoldDB" id="A0A1M7I118"/>
<organism evidence="2 3">
    <name type="scientific">Flavobacterium chilense</name>
    <dbReference type="NCBI Taxonomy" id="946677"/>
    <lineage>
        <taxon>Bacteria</taxon>
        <taxon>Pseudomonadati</taxon>
        <taxon>Bacteroidota</taxon>
        <taxon>Flavobacteriia</taxon>
        <taxon>Flavobacteriales</taxon>
        <taxon>Flavobacteriaceae</taxon>
        <taxon>Flavobacterium</taxon>
    </lineage>
</organism>
<dbReference type="OrthoDB" id="1118927at2"/>
<reference evidence="3" key="1">
    <citation type="submission" date="2016-11" db="EMBL/GenBank/DDBJ databases">
        <authorList>
            <person name="Varghese N."/>
            <person name="Submissions S."/>
        </authorList>
    </citation>
    <scope>NUCLEOTIDE SEQUENCE [LARGE SCALE GENOMIC DNA]</scope>
    <source>
        <strain evidence="3">DSM 24724</strain>
    </source>
</reference>
<dbReference type="EMBL" id="FRBT01000005">
    <property type="protein sequence ID" value="SHM34263.1"/>
    <property type="molecule type" value="Genomic_DNA"/>
</dbReference>
<proteinExistence type="predicted"/>
<feature type="chain" id="PRO_5009926720" description="Lipocalin-like domain-containing protein" evidence="1">
    <location>
        <begin position="21"/>
        <end position="134"/>
    </location>
</feature>
<dbReference type="Proteomes" id="UP000184028">
    <property type="component" value="Unassembled WGS sequence"/>
</dbReference>
<evidence type="ECO:0000313" key="2">
    <source>
        <dbReference type="EMBL" id="SHM34263.1"/>
    </source>
</evidence>
<feature type="signal peptide" evidence="1">
    <location>
        <begin position="1"/>
        <end position="20"/>
    </location>
</feature>